<protein>
    <recommendedName>
        <fullName evidence="1">Endonuclease/exonuclease/phosphatase domain-containing protein</fullName>
    </recommendedName>
</protein>
<dbReference type="Gene3D" id="3.60.10.10">
    <property type="entry name" value="Endonuclease/exonuclease/phosphatase"/>
    <property type="match status" value="1"/>
</dbReference>
<evidence type="ECO:0000259" key="1">
    <source>
        <dbReference type="Pfam" id="PF03372"/>
    </source>
</evidence>
<keyword evidence="3" id="KW-1185">Reference proteome</keyword>
<evidence type="ECO:0000313" key="2">
    <source>
        <dbReference type="EMBL" id="CAB3990012.1"/>
    </source>
</evidence>
<feature type="domain" description="Endonuclease/exonuclease/phosphatase" evidence="1">
    <location>
        <begin position="334"/>
        <end position="480"/>
    </location>
</feature>
<proteinExistence type="predicted"/>
<dbReference type="SUPFAM" id="SSF56219">
    <property type="entry name" value="DNase I-like"/>
    <property type="match status" value="1"/>
</dbReference>
<reference evidence="2" key="1">
    <citation type="submission" date="2020-04" db="EMBL/GenBank/DDBJ databases">
        <authorList>
            <person name="Alioto T."/>
            <person name="Alioto T."/>
            <person name="Gomez Garrido J."/>
        </authorList>
    </citation>
    <scope>NUCLEOTIDE SEQUENCE</scope>
    <source>
        <strain evidence="2">A484AB</strain>
    </source>
</reference>
<dbReference type="EMBL" id="CACRXK020001584">
    <property type="protein sequence ID" value="CAB3990012.1"/>
    <property type="molecule type" value="Genomic_DNA"/>
</dbReference>
<accession>A0A7D9DPV7</accession>
<evidence type="ECO:0000313" key="3">
    <source>
        <dbReference type="Proteomes" id="UP001152795"/>
    </source>
</evidence>
<organism evidence="2 3">
    <name type="scientific">Paramuricea clavata</name>
    <name type="common">Red gorgonian</name>
    <name type="synonym">Violescent sea-whip</name>
    <dbReference type="NCBI Taxonomy" id="317549"/>
    <lineage>
        <taxon>Eukaryota</taxon>
        <taxon>Metazoa</taxon>
        <taxon>Cnidaria</taxon>
        <taxon>Anthozoa</taxon>
        <taxon>Octocorallia</taxon>
        <taxon>Malacalcyonacea</taxon>
        <taxon>Plexauridae</taxon>
        <taxon>Paramuricea</taxon>
    </lineage>
</organism>
<dbReference type="InterPro" id="IPR036691">
    <property type="entry name" value="Endo/exonu/phosph_ase_sf"/>
</dbReference>
<gene>
    <name evidence="2" type="ORF">PACLA_8A085536</name>
</gene>
<dbReference type="Proteomes" id="UP001152795">
    <property type="component" value="Unassembled WGS sequence"/>
</dbReference>
<dbReference type="AlphaFoldDB" id="A0A7D9DPV7"/>
<sequence>MAGLYFVLSSFLIFYSIFGVILAQRSHLINYEVLIIEDVYGFAKDGQCLDSYNSILQICLSDRQVKRISKCKSSLLIPKPMKHSVVSLAFPTKFAVMDVTMYMAISFNLGFDLPSSCKHMKSDKANDILCSMCLTDNNYNNKIKYSCDHLLLSQEPASLNLLSLTNLKHCGVTTGLAVRYNGIQARFYKIFLAVGAVFGSGEWSFSISNVCRYYSTLRKIKRCRCPCRYYANTSASFHCILEGELVFKLNPGPTNVVSLNANMNSLRRIGTIVSSRPDYGLINSTALRPPVSDFVRRSQQTNLISIDCLPQISANCHNNSLKFCLVNSRSVRNKTGDIADYIVHDCKPDILAITESWLGRDDDAVRAELCPEGYEMDDHVRGMRRGGGIALLYRDFLGVTKVDAGNKKSFEFSEWLVNSSSAHQLRILVVYRPPYSSEHRIPVSVFLAEFFSHLEPLLLCKEPLLICGDFNIHVDSTEDPDSVKFCDLLESVGLRQHVNQATHVNDHTLDLIITRFSDDIMDGRPGIDRFISDHAAVVCHLAAPTSLISYRKITYRKLKSVDRDVLREDLAATSLCTSRYCETEYRRDENSIDALAREYNLTLKKLTDRHAPLKTKVLRARPSAPWYNVDIDAAKRRRRKAERVWRKSKSLADFTEFKSSRNRVTYLINKAKKTYYTDFISDNSENQGKLFRAASKLLTTKNELNFPNYTNNTALCNDIGEFFVRKVSKIRSDVDRPVLDEESCAPVPSDRCVPSDGSVTLESFRLHSEEEVRALVIASPKKYCDLDPMPMPLVIDCLELLLPIITHLVNSSLINGYFPTDWKEALVKPLLKNPGLAALFNHLRPISNLQFISKLVERAVYDQIYDHLMLHDLFPEYQSAYRQGYSTETALLKVQNDILLNIWIVSRLPFLFFWTLVQRSILSITAFYFTDWKHLLGLQELCESGLNPTYLDDVSE</sequence>
<dbReference type="PANTHER" id="PTHR46670:SF3">
    <property type="entry name" value="ENDONUCLEASE_EXONUCLEASE_PHOSPHATASE DOMAIN-CONTAINING PROTEIN"/>
    <property type="match status" value="1"/>
</dbReference>
<dbReference type="PANTHER" id="PTHR46670">
    <property type="entry name" value="ENDO/EXONUCLEASE/PHOSPHATASE DOMAIN-CONTAINING PROTEIN"/>
    <property type="match status" value="1"/>
</dbReference>
<dbReference type="OrthoDB" id="10067249at2759"/>
<dbReference type="Pfam" id="PF03372">
    <property type="entry name" value="Exo_endo_phos"/>
    <property type="match status" value="1"/>
</dbReference>
<dbReference type="GO" id="GO:0003824">
    <property type="term" value="F:catalytic activity"/>
    <property type="evidence" value="ECO:0007669"/>
    <property type="project" value="InterPro"/>
</dbReference>
<comment type="caution">
    <text evidence="2">The sequence shown here is derived from an EMBL/GenBank/DDBJ whole genome shotgun (WGS) entry which is preliminary data.</text>
</comment>
<dbReference type="InterPro" id="IPR005135">
    <property type="entry name" value="Endo/exonuclease/phosphatase"/>
</dbReference>
<name>A0A7D9DPV7_PARCT</name>